<dbReference type="Gene3D" id="1.10.8.10">
    <property type="entry name" value="DNA helicase RuvA subunit, C-terminal domain"/>
    <property type="match status" value="1"/>
</dbReference>
<dbReference type="InterPro" id="IPR015940">
    <property type="entry name" value="UBA"/>
</dbReference>
<name>A0ABD2Q8U1_9PLAT</name>
<reference evidence="2 3" key="1">
    <citation type="submission" date="2024-11" db="EMBL/GenBank/DDBJ databases">
        <title>Adaptive evolution of stress response genes in parasites aligns with host niche diversity.</title>
        <authorList>
            <person name="Hahn C."/>
            <person name="Resl P."/>
        </authorList>
    </citation>
    <scope>NUCLEOTIDE SEQUENCE [LARGE SCALE GENOMIC DNA]</scope>
    <source>
        <strain evidence="2">EGGRZ-B1_66</strain>
        <tissue evidence="2">Body</tissue>
    </source>
</reference>
<keyword evidence="3" id="KW-1185">Reference proteome</keyword>
<dbReference type="InterPro" id="IPR009060">
    <property type="entry name" value="UBA-like_sf"/>
</dbReference>
<dbReference type="EMBL" id="JBJKFK010000626">
    <property type="protein sequence ID" value="KAL3315984.1"/>
    <property type="molecule type" value="Genomic_DNA"/>
</dbReference>
<comment type="caution">
    <text evidence="2">The sequence shown here is derived from an EMBL/GenBank/DDBJ whole genome shotgun (WGS) entry which is preliminary data.</text>
</comment>
<organism evidence="2 3">
    <name type="scientific">Cichlidogyrus casuarinus</name>
    <dbReference type="NCBI Taxonomy" id="1844966"/>
    <lineage>
        <taxon>Eukaryota</taxon>
        <taxon>Metazoa</taxon>
        <taxon>Spiralia</taxon>
        <taxon>Lophotrochozoa</taxon>
        <taxon>Platyhelminthes</taxon>
        <taxon>Monogenea</taxon>
        <taxon>Monopisthocotylea</taxon>
        <taxon>Dactylogyridea</taxon>
        <taxon>Ancyrocephalidae</taxon>
        <taxon>Cichlidogyrus</taxon>
    </lineage>
</organism>
<evidence type="ECO:0000313" key="2">
    <source>
        <dbReference type="EMBL" id="KAL3315984.1"/>
    </source>
</evidence>
<dbReference type="SUPFAM" id="SSF46934">
    <property type="entry name" value="UBA-like"/>
    <property type="match status" value="1"/>
</dbReference>
<dbReference type="AlphaFoldDB" id="A0ABD2Q8U1"/>
<dbReference type="Pfam" id="PF00627">
    <property type="entry name" value="UBA"/>
    <property type="match status" value="1"/>
</dbReference>
<gene>
    <name evidence="2" type="ORF">Ciccas_005371</name>
</gene>
<evidence type="ECO:0000313" key="3">
    <source>
        <dbReference type="Proteomes" id="UP001626550"/>
    </source>
</evidence>
<sequence>MVEQSFDEKVAMLMSMGFSDETTVKLALNAAKNDINEAINFLFEEKPLDYNDLITEGFIALFTGHVHVYYHFHWVLLAGTHLHLVTGIDLTTMHRFFKAGTFLILQYDMVELTILHITLPPWRPFQSLSVDRT</sequence>
<dbReference type="SMART" id="SM00165">
    <property type="entry name" value="UBA"/>
    <property type="match status" value="1"/>
</dbReference>
<dbReference type="Proteomes" id="UP001626550">
    <property type="component" value="Unassembled WGS sequence"/>
</dbReference>
<evidence type="ECO:0000259" key="1">
    <source>
        <dbReference type="PROSITE" id="PS50030"/>
    </source>
</evidence>
<proteinExistence type="predicted"/>
<feature type="domain" description="UBA" evidence="1">
    <location>
        <begin position="5"/>
        <end position="45"/>
    </location>
</feature>
<accession>A0ABD2Q8U1</accession>
<dbReference type="PROSITE" id="PS50030">
    <property type="entry name" value="UBA"/>
    <property type="match status" value="1"/>
</dbReference>
<protein>
    <recommendedName>
        <fullName evidence="1">UBA domain-containing protein</fullName>
    </recommendedName>
</protein>